<organism evidence="2 3">
    <name type="scientific">Brassica carinata</name>
    <name type="common">Ethiopian mustard</name>
    <name type="synonym">Abyssinian cabbage</name>
    <dbReference type="NCBI Taxonomy" id="52824"/>
    <lineage>
        <taxon>Eukaryota</taxon>
        <taxon>Viridiplantae</taxon>
        <taxon>Streptophyta</taxon>
        <taxon>Embryophyta</taxon>
        <taxon>Tracheophyta</taxon>
        <taxon>Spermatophyta</taxon>
        <taxon>Magnoliopsida</taxon>
        <taxon>eudicotyledons</taxon>
        <taxon>Gunneridae</taxon>
        <taxon>Pentapetalae</taxon>
        <taxon>rosids</taxon>
        <taxon>malvids</taxon>
        <taxon>Brassicales</taxon>
        <taxon>Brassicaceae</taxon>
        <taxon>Brassiceae</taxon>
        <taxon>Brassica</taxon>
    </lineage>
</organism>
<feature type="transmembrane region" description="Helical" evidence="1">
    <location>
        <begin position="133"/>
        <end position="150"/>
    </location>
</feature>
<evidence type="ECO:0000313" key="2">
    <source>
        <dbReference type="EMBL" id="KAG2317649.1"/>
    </source>
</evidence>
<dbReference type="EMBL" id="JAAMPC010000004">
    <property type="protein sequence ID" value="KAG2317649.1"/>
    <property type="molecule type" value="Genomic_DNA"/>
</dbReference>
<dbReference type="Proteomes" id="UP000886595">
    <property type="component" value="Unassembled WGS sequence"/>
</dbReference>
<keyword evidence="1" id="KW-0472">Membrane</keyword>
<keyword evidence="1" id="KW-1133">Transmembrane helix</keyword>
<evidence type="ECO:0000256" key="1">
    <source>
        <dbReference type="SAM" id="Phobius"/>
    </source>
</evidence>
<accession>A0A8X8AYT6</accession>
<keyword evidence="3" id="KW-1185">Reference proteome</keyword>
<dbReference type="AlphaFoldDB" id="A0A8X8AYT6"/>
<reference evidence="2 3" key="1">
    <citation type="submission" date="2020-02" db="EMBL/GenBank/DDBJ databases">
        <authorList>
            <person name="Ma Q."/>
            <person name="Huang Y."/>
            <person name="Song X."/>
            <person name="Pei D."/>
        </authorList>
    </citation>
    <scope>NUCLEOTIDE SEQUENCE [LARGE SCALE GENOMIC DNA]</scope>
    <source>
        <strain evidence="2">Sxm20200214</strain>
        <tissue evidence="2">Leaf</tissue>
    </source>
</reference>
<name>A0A8X8AYT6_BRACI</name>
<feature type="transmembrane region" description="Helical" evidence="1">
    <location>
        <begin position="95"/>
        <end position="113"/>
    </location>
</feature>
<gene>
    <name evidence="2" type="ORF">Bca52824_020771</name>
</gene>
<evidence type="ECO:0000313" key="3">
    <source>
        <dbReference type="Proteomes" id="UP000886595"/>
    </source>
</evidence>
<sequence length="176" mass="19346">MVCHHAPVQRVHLAQSCDVVLKLPVFVYPSQVSRVCISSDFGTGATRFQGPSYLVVSFISKTFILSVSVEIHIVSSESLDVGARAVHARSTSFQTLPFGLINVDFDYFMLAVVTYSGAQRMLPTVLHLPSKTLSLTLLSLVLVFCFMMFIKPLRIPPVTIFLPLSLAPDVIALNSF</sequence>
<proteinExistence type="predicted"/>
<protein>
    <submittedName>
        <fullName evidence="2">Uncharacterized protein</fullName>
    </submittedName>
</protein>
<comment type="caution">
    <text evidence="2">The sequence shown here is derived from an EMBL/GenBank/DDBJ whole genome shotgun (WGS) entry which is preliminary data.</text>
</comment>
<keyword evidence="1" id="KW-0812">Transmembrane</keyword>